<evidence type="ECO:0000313" key="2">
    <source>
        <dbReference type="EMBL" id="CAG4884720.1"/>
    </source>
</evidence>
<dbReference type="InterPro" id="IPR024975">
    <property type="entry name" value="NOV_C"/>
</dbReference>
<dbReference type="EMBL" id="CAJQUM010000001">
    <property type="protein sequence ID" value="CAG4884720.1"/>
    <property type="molecule type" value="Genomic_DNA"/>
</dbReference>
<sequence length="279" mass="31536">MAWSRIEVEATVADYFHMLTLELSGQSYNKTAHRKSLLAKLDGRSEGAVERKHQNISAILIALGCPYISGYKPLGNYQSLLREVIESRIAQDKLLDAAALTAVLIPAAVPLVEDFSALLVDAPKVAFSAREAHQNEYVAPSSHKCDYLEREARNASLGTVGEEFVMNFEHFRLRSLGHKALADKVEHVAKTKGDGLGFDILSFEASGRERFIEVKTTAFGKETPFYVSRGEVKFAQRYSEEFHLYRLFDFRKEPRMFDLQGMIEKHCTMNPINYICEFS</sequence>
<evidence type="ECO:0000313" key="3">
    <source>
        <dbReference type="Proteomes" id="UP000742786"/>
    </source>
</evidence>
<name>A0A916J6B1_9PROT</name>
<dbReference type="AlphaFoldDB" id="A0A916J6B1"/>
<gene>
    <name evidence="2" type="ORF">GTOL_12603</name>
</gene>
<accession>A0A916J6B1</accession>
<keyword evidence="3" id="KW-1185">Reference proteome</keyword>
<organism evidence="2 3">
    <name type="scientific">Georgfuchsia toluolica</name>
    <dbReference type="NCBI Taxonomy" id="424218"/>
    <lineage>
        <taxon>Bacteria</taxon>
        <taxon>Pseudomonadati</taxon>
        <taxon>Pseudomonadota</taxon>
        <taxon>Betaproteobacteria</taxon>
        <taxon>Nitrosomonadales</taxon>
        <taxon>Sterolibacteriaceae</taxon>
        <taxon>Georgfuchsia</taxon>
    </lineage>
</organism>
<protein>
    <recommendedName>
        <fullName evidence="1">Protein NO VEIN C-terminal domain-containing protein</fullName>
    </recommendedName>
</protein>
<comment type="caution">
    <text evidence="2">The sequence shown here is derived from an EMBL/GenBank/DDBJ whole genome shotgun (WGS) entry which is preliminary data.</text>
</comment>
<dbReference type="Pfam" id="PF13020">
    <property type="entry name" value="NOV_C"/>
    <property type="match status" value="1"/>
</dbReference>
<evidence type="ECO:0000259" key="1">
    <source>
        <dbReference type="Pfam" id="PF13020"/>
    </source>
</evidence>
<dbReference type="Proteomes" id="UP000742786">
    <property type="component" value="Unassembled WGS sequence"/>
</dbReference>
<reference evidence="2" key="1">
    <citation type="submission" date="2021-04" db="EMBL/GenBank/DDBJ databases">
        <authorList>
            <person name="Hornung B."/>
        </authorList>
    </citation>
    <scope>NUCLEOTIDE SEQUENCE</scope>
    <source>
        <strain evidence="2">G5G6</strain>
    </source>
</reference>
<proteinExistence type="predicted"/>
<feature type="domain" description="Protein NO VEIN C-terminal" evidence="1">
    <location>
        <begin position="161"/>
        <end position="257"/>
    </location>
</feature>